<dbReference type="GO" id="GO:0006281">
    <property type="term" value="P:DNA repair"/>
    <property type="evidence" value="ECO:0007669"/>
    <property type="project" value="UniProtKB-KW"/>
</dbReference>
<keyword evidence="6" id="KW-0539">Nucleus</keyword>
<dbReference type="CDD" id="cd22921">
    <property type="entry name" value="HFD_CENP-X"/>
    <property type="match status" value="1"/>
</dbReference>
<reference evidence="8 9" key="2">
    <citation type="journal article" date="2012" name="PLoS Pathog.">
        <title>Diverse lifestyles and strategies of plant pathogenesis encoded in the genomes of eighteen Dothideomycetes fungi.</title>
        <authorList>
            <person name="Ohm R.A."/>
            <person name="Feau N."/>
            <person name="Henrissat B."/>
            <person name="Schoch C.L."/>
            <person name="Horwitz B.A."/>
            <person name="Barry K.W."/>
            <person name="Condon B.J."/>
            <person name="Copeland A.C."/>
            <person name="Dhillon B."/>
            <person name="Glaser F."/>
            <person name="Hesse C.N."/>
            <person name="Kosti I."/>
            <person name="LaButti K."/>
            <person name="Lindquist E.A."/>
            <person name="Lucas S."/>
            <person name="Salamov A.A."/>
            <person name="Bradshaw R.E."/>
            <person name="Ciuffetti L."/>
            <person name="Hamelin R.C."/>
            <person name="Kema G.H.J."/>
            <person name="Lawrence C."/>
            <person name="Scott J.A."/>
            <person name="Spatafora J.W."/>
            <person name="Turgeon B.G."/>
            <person name="de Wit P.J.G.M."/>
            <person name="Zhong S."/>
            <person name="Goodwin S.B."/>
            <person name="Grigoriev I.V."/>
        </authorList>
    </citation>
    <scope>NUCLEOTIDE SEQUENCE [LARGE SCALE GENOMIC DNA]</scope>
    <source>
        <strain evidence="9">NZE10 / CBS 128990</strain>
    </source>
</reference>
<sequence>MSISSETPHDPPDNTTSKALPSKDQTPTQSDSTPSIPQPLLLRLIHEGFADKNTKIDKQAIQVFHKYVEVFVREAIARTRAEKEEAAERGEVATQSDVGWLEVEDLEKVAPGLVLDFL</sequence>
<dbReference type="GO" id="GO:0046982">
    <property type="term" value="F:protein heterodimerization activity"/>
    <property type="evidence" value="ECO:0007669"/>
    <property type="project" value="InterPro"/>
</dbReference>
<organism evidence="8 9">
    <name type="scientific">Dothistroma septosporum (strain NZE10 / CBS 128990)</name>
    <name type="common">Red band needle blight fungus</name>
    <name type="synonym">Mycosphaerella pini</name>
    <dbReference type="NCBI Taxonomy" id="675120"/>
    <lineage>
        <taxon>Eukaryota</taxon>
        <taxon>Fungi</taxon>
        <taxon>Dikarya</taxon>
        <taxon>Ascomycota</taxon>
        <taxon>Pezizomycotina</taxon>
        <taxon>Dothideomycetes</taxon>
        <taxon>Dothideomycetidae</taxon>
        <taxon>Mycosphaerellales</taxon>
        <taxon>Mycosphaerellaceae</taxon>
        <taxon>Dothistroma</taxon>
    </lineage>
</organism>
<evidence type="ECO:0000256" key="3">
    <source>
        <dbReference type="ARBA" id="ARBA00022763"/>
    </source>
</evidence>
<keyword evidence="5" id="KW-0234">DNA repair</keyword>
<evidence type="ECO:0000313" key="8">
    <source>
        <dbReference type="EMBL" id="EME47162.1"/>
    </source>
</evidence>
<evidence type="ECO:0000256" key="4">
    <source>
        <dbReference type="ARBA" id="ARBA00023125"/>
    </source>
</evidence>
<comment type="similarity">
    <text evidence="2">Belongs to the CENP-X/MHF2 family.</text>
</comment>
<gene>
    <name evidence="8" type="ORF">DOTSEDRAFT_125145</name>
</gene>
<keyword evidence="9" id="KW-1185">Reference proteome</keyword>
<evidence type="ECO:0000256" key="1">
    <source>
        <dbReference type="ARBA" id="ARBA00004123"/>
    </source>
</evidence>
<dbReference type="OrthoDB" id="2500381at2759"/>
<dbReference type="Proteomes" id="UP000016933">
    <property type="component" value="Unassembled WGS sequence"/>
</dbReference>
<reference evidence="9" key="1">
    <citation type="journal article" date="2012" name="PLoS Genet.">
        <title>The genomes of the fungal plant pathogens Cladosporium fulvum and Dothistroma septosporum reveal adaptation to different hosts and lifestyles but also signatures of common ancestry.</title>
        <authorList>
            <person name="de Wit P.J.G.M."/>
            <person name="van der Burgt A."/>
            <person name="Oekmen B."/>
            <person name="Stergiopoulos I."/>
            <person name="Abd-Elsalam K.A."/>
            <person name="Aerts A.L."/>
            <person name="Bahkali A.H."/>
            <person name="Beenen H.G."/>
            <person name="Chettri P."/>
            <person name="Cox M.P."/>
            <person name="Datema E."/>
            <person name="de Vries R.P."/>
            <person name="Dhillon B."/>
            <person name="Ganley A.R."/>
            <person name="Griffiths S.A."/>
            <person name="Guo Y."/>
            <person name="Hamelin R.C."/>
            <person name="Henrissat B."/>
            <person name="Kabir M.S."/>
            <person name="Jashni M.K."/>
            <person name="Kema G."/>
            <person name="Klaubauf S."/>
            <person name="Lapidus A."/>
            <person name="Levasseur A."/>
            <person name="Lindquist E."/>
            <person name="Mehrabi R."/>
            <person name="Ohm R.A."/>
            <person name="Owen T.J."/>
            <person name="Salamov A."/>
            <person name="Schwelm A."/>
            <person name="Schijlen E."/>
            <person name="Sun H."/>
            <person name="van den Burg H.A."/>
            <person name="van Ham R.C.H.J."/>
            <person name="Zhang S."/>
            <person name="Goodwin S.B."/>
            <person name="Grigoriev I.V."/>
            <person name="Collemare J."/>
            <person name="Bradshaw R.E."/>
        </authorList>
    </citation>
    <scope>NUCLEOTIDE SEQUENCE [LARGE SCALE GENOMIC DNA]</scope>
    <source>
        <strain evidence="9">NZE10 / CBS 128990</strain>
    </source>
</reference>
<dbReference type="AlphaFoldDB" id="N1PUX0"/>
<dbReference type="OMA" id="TQSDVGW"/>
<proteinExistence type="inferred from homology"/>
<feature type="compositionally biased region" description="Polar residues" evidence="7">
    <location>
        <begin position="13"/>
        <end position="35"/>
    </location>
</feature>
<accession>N1PUX0</accession>
<dbReference type="Gene3D" id="1.10.20.10">
    <property type="entry name" value="Histone, subunit A"/>
    <property type="match status" value="1"/>
</dbReference>
<keyword evidence="4" id="KW-0238">DNA-binding</keyword>
<dbReference type="PANTHER" id="PTHR28680:SF1">
    <property type="entry name" value="CENTROMERE PROTEIN X"/>
    <property type="match status" value="1"/>
</dbReference>
<comment type="subcellular location">
    <subcellularLocation>
        <location evidence="1">Nucleus</location>
    </subcellularLocation>
</comment>
<dbReference type="GO" id="GO:0051382">
    <property type="term" value="P:kinetochore assembly"/>
    <property type="evidence" value="ECO:0007669"/>
    <property type="project" value="InterPro"/>
</dbReference>
<dbReference type="InterPro" id="IPR009072">
    <property type="entry name" value="Histone-fold"/>
</dbReference>
<dbReference type="HOGENOM" id="CLU_071333_3_0_1"/>
<dbReference type="EMBL" id="KB446536">
    <property type="protein sequence ID" value="EME47162.1"/>
    <property type="molecule type" value="Genomic_DNA"/>
</dbReference>
<feature type="region of interest" description="Disordered" evidence="7">
    <location>
        <begin position="1"/>
        <end position="37"/>
    </location>
</feature>
<dbReference type="GO" id="GO:0003677">
    <property type="term" value="F:DNA binding"/>
    <property type="evidence" value="ECO:0007669"/>
    <property type="project" value="UniProtKB-KW"/>
</dbReference>
<evidence type="ECO:0008006" key="10">
    <source>
        <dbReference type="Google" id="ProtNLM"/>
    </source>
</evidence>
<protein>
    <recommendedName>
        <fullName evidence="10">Centromere protein X</fullName>
    </recommendedName>
</protein>
<name>N1PUX0_DOTSN</name>
<dbReference type="Pfam" id="PF09415">
    <property type="entry name" value="CENP-X"/>
    <property type="match status" value="1"/>
</dbReference>
<dbReference type="GO" id="GO:0000712">
    <property type="term" value="P:resolution of meiotic recombination intermediates"/>
    <property type="evidence" value="ECO:0007669"/>
    <property type="project" value="TreeGrafter"/>
</dbReference>
<evidence type="ECO:0000256" key="6">
    <source>
        <dbReference type="ARBA" id="ARBA00023242"/>
    </source>
</evidence>
<keyword evidence="3" id="KW-0227">DNA damage</keyword>
<dbReference type="GO" id="GO:0071821">
    <property type="term" value="C:FANCM-MHF complex"/>
    <property type="evidence" value="ECO:0007669"/>
    <property type="project" value="TreeGrafter"/>
</dbReference>
<dbReference type="PANTHER" id="PTHR28680">
    <property type="entry name" value="CENTROMERE PROTEIN X"/>
    <property type="match status" value="1"/>
</dbReference>
<evidence type="ECO:0000256" key="5">
    <source>
        <dbReference type="ARBA" id="ARBA00023204"/>
    </source>
</evidence>
<evidence type="ECO:0000256" key="2">
    <source>
        <dbReference type="ARBA" id="ARBA00009359"/>
    </source>
</evidence>
<dbReference type="eggNOG" id="ENOG502S98G">
    <property type="taxonomic scope" value="Eukaryota"/>
</dbReference>
<evidence type="ECO:0000256" key="7">
    <source>
        <dbReference type="SAM" id="MobiDB-lite"/>
    </source>
</evidence>
<evidence type="ECO:0000313" key="9">
    <source>
        <dbReference type="Proteomes" id="UP000016933"/>
    </source>
</evidence>
<dbReference type="InterPro" id="IPR018552">
    <property type="entry name" value="CENP-X"/>
</dbReference>
<dbReference type="GO" id="GO:0031297">
    <property type="term" value="P:replication fork processing"/>
    <property type="evidence" value="ECO:0007669"/>
    <property type="project" value="TreeGrafter"/>
</dbReference>